<comment type="caution">
    <text evidence="1">The sequence shown here is derived from an EMBL/GenBank/DDBJ whole genome shotgun (WGS) entry which is preliminary data.</text>
</comment>
<keyword evidence="2" id="KW-1185">Reference proteome</keyword>
<sequence>MQQHLLTSPLTLRARGAISTLNPIGNLRNPYGLSGLSGGLGSSSCFPSENKEPYSMSGSSPSSKMSSQWSWLFLAWRVWRFGLLGRRGESRGFRNESLTKWVWGNEGGFLRNGESHLGSREVAAMNELWCSFFLSSLCWK</sequence>
<dbReference type="Proteomes" id="UP000237000">
    <property type="component" value="Unassembled WGS sequence"/>
</dbReference>
<evidence type="ECO:0000313" key="2">
    <source>
        <dbReference type="Proteomes" id="UP000237000"/>
    </source>
</evidence>
<protein>
    <submittedName>
        <fullName evidence="1">Uncharacterized protein</fullName>
    </submittedName>
</protein>
<gene>
    <name evidence="1" type="ORF">TorRG33x02_148380</name>
</gene>
<organism evidence="1 2">
    <name type="scientific">Trema orientale</name>
    <name type="common">Charcoal tree</name>
    <name type="synonym">Celtis orientalis</name>
    <dbReference type="NCBI Taxonomy" id="63057"/>
    <lineage>
        <taxon>Eukaryota</taxon>
        <taxon>Viridiplantae</taxon>
        <taxon>Streptophyta</taxon>
        <taxon>Embryophyta</taxon>
        <taxon>Tracheophyta</taxon>
        <taxon>Spermatophyta</taxon>
        <taxon>Magnoliopsida</taxon>
        <taxon>eudicotyledons</taxon>
        <taxon>Gunneridae</taxon>
        <taxon>Pentapetalae</taxon>
        <taxon>rosids</taxon>
        <taxon>fabids</taxon>
        <taxon>Rosales</taxon>
        <taxon>Cannabaceae</taxon>
        <taxon>Trema</taxon>
    </lineage>
</organism>
<name>A0A2P5EUT9_TREOI</name>
<reference evidence="2" key="1">
    <citation type="submission" date="2016-06" db="EMBL/GenBank/DDBJ databases">
        <title>Parallel loss of symbiosis genes in relatives of nitrogen-fixing non-legume Parasponia.</title>
        <authorList>
            <person name="Van Velzen R."/>
            <person name="Holmer R."/>
            <person name="Bu F."/>
            <person name="Rutten L."/>
            <person name="Van Zeijl A."/>
            <person name="Liu W."/>
            <person name="Santuari L."/>
            <person name="Cao Q."/>
            <person name="Sharma T."/>
            <person name="Shen D."/>
            <person name="Roswanjaya Y."/>
            <person name="Wardhani T."/>
            <person name="Kalhor M.S."/>
            <person name="Jansen J."/>
            <person name="Van den Hoogen J."/>
            <person name="Gungor B."/>
            <person name="Hartog M."/>
            <person name="Hontelez J."/>
            <person name="Verver J."/>
            <person name="Yang W.-C."/>
            <person name="Schijlen E."/>
            <person name="Repin R."/>
            <person name="Schilthuizen M."/>
            <person name="Schranz E."/>
            <person name="Heidstra R."/>
            <person name="Miyata K."/>
            <person name="Fedorova E."/>
            <person name="Kohlen W."/>
            <person name="Bisseling T."/>
            <person name="Smit S."/>
            <person name="Geurts R."/>
        </authorList>
    </citation>
    <scope>NUCLEOTIDE SEQUENCE [LARGE SCALE GENOMIC DNA]</scope>
    <source>
        <strain evidence="2">cv. RG33-2</strain>
    </source>
</reference>
<evidence type="ECO:0000313" key="1">
    <source>
        <dbReference type="EMBL" id="PON89295.1"/>
    </source>
</evidence>
<accession>A0A2P5EUT9</accession>
<dbReference type="EMBL" id="JXTC01000095">
    <property type="protein sequence ID" value="PON89295.1"/>
    <property type="molecule type" value="Genomic_DNA"/>
</dbReference>
<dbReference type="InParanoid" id="A0A2P5EUT9"/>
<dbReference type="OrthoDB" id="10330599at2759"/>
<proteinExistence type="predicted"/>
<dbReference type="AlphaFoldDB" id="A0A2P5EUT9"/>